<dbReference type="Proteomes" id="UP000176204">
    <property type="component" value="Chromosome I"/>
</dbReference>
<proteinExistence type="predicted"/>
<gene>
    <name evidence="1" type="ORF">PYTT_0080</name>
</gene>
<protein>
    <submittedName>
        <fullName evidence="1">Uncharacterized protein</fullName>
    </submittedName>
</protein>
<dbReference type="KEGG" id="agl:PYTT_0080"/>
<evidence type="ECO:0000313" key="2">
    <source>
        <dbReference type="Proteomes" id="UP000176204"/>
    </source>
</evidence>
<reference evidence="2" key="1">
    <citation type="submission" date="2016-09" db="EMBL/GenBank/DDBJ databases">
        <authorList>
            <person name="Koehorst J."/>
        </authorList>
    </citation>
    <scope>NUCLEOTIDE SEQUENCE [LARGE SCALE GENOMIC DNA]</scope>
</reference>
<accession>A0A1H6KF71</accession>
<keyword evidence="2" id="KW-1185">Reference proteome</keyword>
<evidence type="ECO:0000313" key="1">
    <source>
        <dbReference type="EMBL" id="SEH70149.1"/>
    </source>
</evidence>
<dbReference type="AlphaFoldDB" id="A0A1H6KF71"/>
<name>A0A1H6KF71_9BACT</name>
<sequence>MFVAGAVLAYVVIFVDQVTGCKQKIIHQGTRCRYVRHDLLPGWMIEGVKLLSGYFSLM</sequence>
<dbReference type="EMBL" id="LT629973">
    <property type="protein sequence ID" value="SEH70149.1"/>
    <property type="molecule type" value="Genomic_DNA"/>
</dbReference>
<organism evidence="1 2">
    <name type="scientific">Akkermansia glycaniphila</name>
    <dbReference type="NCBI Taxonomy" id="1679444"/>
    <lineage>
        <taxon>Bacteria</taxon>
        <taxon>Pseudomonadati</taxon>
        <taxon>Verrucomicrobiota</taxon>
        <taxon>Verrucomicrobiia</taxon>
        <taxon>Verrucomicrobiales</taxon>
        <taxon>Akkermansiaceae</taxon>
        <taxon>Akkermansia</taxon>
    </lineage>
</organism>